<organism evidence="5 6">
    <name type="scientific">Puia dinghuensis</name>
    <dbReference type="NCBI Taxonomy" id="1792502"/>
    <lineage>
        <taxon>Bacteria</taxon>
        <taxon>Pseudomonadati</taxon>
        <taxon>Bacteroidota</taxon>
        <taxon>Chitinophagia</taxon>
        <taxon>Chitinophagales</taxon>
        <taxon>Chitinophagaceae</taxon>
        <taxon>Puia</taxon>
    </lineage>
</organism>
<dbReference type="InterPro" id="IPR006103">
    <property type="entry name" value="Glyco_hydro_2_cat"/>
</dbReference>
<reference evidence="5" key="1">
    <citation type="journal article" date="2014" name="Int. J. Syst. Evol. Microbiol.">
        <title>Complete genome sequence of Corynebacterium casei LMG S-19264T (=DSM 44701T), isolated from a smear-ripened cheese.</title>
        <authorList>
            <consortium name="US DOE Joint Genome Institute (JGI-PGF)"/>
            <person name="Walter F."/>
            <person name="Albersmeier A."/>
            <person name="Kalinowski J."/>
            <person name="Ruckert C."/>
        </authorList>
    </citation>
    <scope>NUCLEOTIDE SEQUENCE</scope>
    <source>
        <strain evidence="5">CGMCC 1.15448</strain>
    </source>
</reference>
<dbReference type="InterPro" id="IPR051913">
    <property type="entry name" value="GH2_Domain-Containing"/>
</dbReference>
<dbReference type="SUPFAM" id="SSF49785">
    <property type="entry name" value="Galactose-binding domain-like"/>
    <property type="match status" value="2"/>
</dbReference>
<dbReference type="PANTHER" id="PTHR42732">
    <property type="entry name" value="BETA-GALACTOSIDASE"/>
    <property type="match status" value="1"/>
</dbReference>
<dbReference type="PRINTS" id="PR00132">
    <property type="entry name" value="GLHYDRLASE2"/>
</dbReference>
<dbReference type="InterPro" id="IPR008979">
    <property type="entry name" value="Galactose-bd-like_sf"/>
</dbReference>
<dbReference type="SUPFAM" id="SSF51445">
    <property type="entry name" value="(Trans)glycosidases"/>
    <property type="match status" value="1"/>
</dbReference>
<dbReference type="GO" id="GO:0004553">
    <property type="term" value="F:hydrolase activity, hydrolyzing O-glycosyl compounds"/>
    <property type="evidence" value="ECO:0007669"/>
    <property type="project" value="InterPro"/>
</dbReference>
<dbReference type="InterPro" id="IPR013783">
    <property type="entry name" value="Ig-like_fold"/>
</dbReference>
<dbReference type="Pfam" id="PF02836">
    <property type="entry name" value="Glyco_hydro_2_C"/>
    <property type="match status" value="1"/>
</dbReference>
<evidence type="ECO:0000256" key="2">
    <source>
        <dbReference type="ARBA" id="ARBA00022801"/>
    </source>
</evidence>
<dbReference type="EMBL" id="BMJC01000001">
    <property type="protein sequence ID" value="GGA81945.1"/>
    <property type="molecule type" value="Genomic_DNA"/>
</dbReference>
<comment type="caution">
    <text evidence="5">The sequence shown here is derived from an EMBL/GenBank/DDBJ whole genome shotgun (WGS) entry which is preliminary data.</text>
</comment>
<dbReference type="PROSITE" id="PS00608">
    <property type="entry name" value="GLYCOSYL_HYDROL_F2_2"/>
    <property type="match status" value="1"/>
</dbReference>
<keyword evidence="6" id="KW-1185">Reference proteome</keyword>
<dbReference type="Gene3D" id="2.60.120.260">
    <property type="entry name" value="Galactose-binding domain-like"/>
    <property type="match status" value="2"/>
</dbReference>
<dbReference type="InterPro" id="IPR000421">
    <property type="entry name" value="FA58C"/>
</dbReference>
<dbReference type="InterPro" id="IPR023232">
    <property type="entry name" value="Glyco_hydro_2_AS"/>
</dbReference>
<dbReference type="InterPro" id="IPR006101">
    <property type="entry name" value="Glyco_hydro_2"/>
</dbReference>
<dbReference type="InterPro" id="IPR017853">
    <property type="entry name" value="GH"/>
</dbReference>
<dbReference type="SUPFAM" id="SSF49303">
    <property type="entry name" value="beta-Galactosidase/glucuronidase domain"/>
    <property type="match status" value="1"/>
</dbReference>
<accession>A0A8J2U6H6</accession>
<evidence type="ECO:0000313" key="5">
    <source>
        <dbReference type="EMBL" id="GGA81945.1"/>
    </source>
</evidence>
<reference evidence="5" key="2">
    <citation type="submission" date="2020-09" db="EMBL/GenBank/DDBJ databases">
        <authorList>
            <person name="Sun Q."/>
            <person name="Zhou Y."/>
        </authorList>
    </citation>
    <scope>NUCLEOTIDE SEQUENCE</scope>
    <source>
        <strain evidence="5">CGMCC 1.15448</strain>
    </source>
</reference>
<dbReference type="Pfam" id="PF00703">
    <property type="entry name" value="Glyco_hydro_2"/>
    <property type="match status" value="1"/>
</dbReference>
<dbReference type="GO" id="GO:0005975">
    <property type="term" value="P:carbohydrate metabolic process"/>
    <property type="evidence" value="ECO:0007669"/>
    <property type="project" value="InterPro"/>
</dbReference>
<name>A0A8J2U6H6_9BACT</name>
<dbReference type="Proteomes" id="UP000607559">
    <property type="component" value="Unassembled WGS sequence"/>
</dbReference>
<dbReference type="PANTHER" id="PTHR42732:SF1">
    <property type="entry name" value="BETA-MANNOSIDASE"/>
    <property type="match status" value="1"/>
</dbReference>
<dbReference type="PROSITE" id="PS50022">
    <property type="entry name" value="FA58C_3"/>
    <property type="match status" value="1"/>
</dbReference>
<sequence>MNIRIGIILCLLTCFDMKGMAQHPRERINFNRDWLFQLGDHPGAEGMRYDDAGWERIGLPHSFSTPYFMSPQFYMGYGWYRKHFTIEKAGDGRHWSLEFEAAFQDAEVFVNGQRVGRHQGGYTGFTIDITDALRQGDNLVAVRLNNLWNPRLAPRAGEHTFSGGLYRDVYLVGTGAVHVAWCGSYITTPEISAAHARVRVQAEVTNHLDSACEVEVRTLVVDAVGRGVARFVQKQQLAPGETRNIDQSGLLRCRARLWSPENPYRYRAVISLYVGGRKADEYITPFGIRSIRWSADSGFFLNGRHVYLRGANVHQDHAGWGDAVTNAGFYRDVRLMKEAGFNFIRGSHYPHDPAFYDACDSLGMLCWSENPFWGIGGSDNTPEGSWNSSAYPTIAADQGPFEESVHQELEEMIRIQRNHPSVIIWSLSNEPFFTAPATLQKAKRLLKTLVNIANTCDPTRPAAIGGAQRPLDSNRIDKIGQVAGYNGDGGALPIFRDPGIPSVVAEYGSVSAKRPGNYAPGWGDLAVDSGHAVHPWRAGQAVWCGFDHGSIAGGQLGEMGIVDYFRIPKRAWYWYRAHYRNIPPPEWPREGVAAGLRLEVDKQSASTDGTDDIRIMVTVVNADGRQVSNSPPVDLEVLSGPGVFPTGRRIHFAPGSDIAIADGQSAIECRAWYAGDCRIVASSPGLTSTSTTIRFTGAIPYRPGITLQNNGNPYIKFTGERPDTAMRHFGRNNPTFASSAAAGHSPGFAADGDPLTYWCPLTEDSAAWWMLDMEKSVEVDSIVVDAETADDCPYEIEIGLNGHWTPLDDVKDARARRTIPVAAMPGRYVRIKFQGRCKARLSEVIVSGRILP</sequence>
<feature type="domain" description="F5/8 type C" evidence="4">
    <location>
        <begin position="719"/>
        <end position="831"/>
    </location>
</feature>
<evidence type="ECO:0000256" key="3">
    <source>
        <dbReference type="ARBA" id="ARBA00023295"/>
    </source>
</evidence>
<gene>
    <name evidence="5" type="ORF">GCM10011511_01130</name>
</gene>
<comment type="similarity">
    <text evidence="1">Belongs to the glycosyl hydrolase 2 family.</text>
</comment>
<proteinExistence type="inferred from homology"/>
<evidence type="ECO:0000313" key="6">
    <source>
        <dbReference type="Proteomes" id="UP000607559"/>
    </source>
</evidence>
<evidence type="ECO:0000259" key="4">
    <source>
        <dbReference type="PROSITE" id="PS50022"/>
    </source>
</evidence>
<dbReference type="Pfam" id="PF02837">
    <property type="entry name" value="Glyco_hydro_2_N"/>
    <property type="match status" value="1"/>
</dbReference>
<dbReference type="InterPro" id="IPR006102">
    <property type="entry name" value="Ig-like_GH2"/>
</dbReference>
<keyword evidence="3" id="KW-0326">Glycosidase</keyword>
<dbReference type="Pfam" id="PF00754">
    <property type="entry name" value="F5_F8_type_C"/>
    <property type="match status" value="1"/>
</dbReference>
<dbReference type="InterPro" id="IPR036156">
    <property type="entry name" value="Beta-gal/glucu_dom_sf"/>
</dbReference>
<dbReference type="InterPro" id="IPR006104">
    <property type="entry name" value="Glyco_hydro_2_N"/>
</dbReference>
<dbReference type="AlphaFoldDB" id="A0A8J2U6H6"/>
<keyword evidence="2" id="KW-0378">Hydrolase</keyword>
<protein>
    <submittedName>
        <fullName evidence="5">Beta-galactosidase</fullName>
    </submittedName>
</protein>
<dbReference type="Gene3D" id="2.60.40.10">
    <property type="entry name" value="Immunoglobulins"/>
    <property type="match status" value="1"/>
</dbReference>
<evidence type="ECO:0000256" key="1">
    <source>
        <dbReference type="ARBA" id="ARBA00007401"/>
    </source>
</evidence>
<dbReference type="Gene3D" id="3.20.20.80">
    <property type="entry name" value="Glycosidases"/>
    <property type="match status" value="1"/>
</dbReference>